<dbReference type="InterPro" id="IPR020751">
    <property type="entry name" value="aa-tRNA-synth_I_codon-bd_sub2"/>
</dbReference>
<dbReference type="EMBL" id="MDYQ01000301">
    <property type="protein sequence ID" value="PRP76789.1"/>
    <property type="molecule type" value="Genomic_DNA"/>
</dbReference>
<dbReference type="PROSITE" id="PS00178">
    <property type="entry name" value="AA_TRNA_LIGASE_I"/>
    <property type="match status" value="1"/>
</dbReference>
<dbReference type="GO" id="GO:0004818">
    <property type="term" value="F:glutamate-tRNA ligase activity"/>
    <property type="evidence" value="ECO:0007669"/>
    <property type="project" value="UniProtKB-EC"/>
</dbReference>
<evidence type="ECO:0000256" key="1">
    <source>
        <dbReference type="ARBA" id="ARBA00004173"/>
    </source>
</evidence>
<keyword evidence="8 10" id="KW-0030">Aminoacyl-tRNA synthetase</keyword>
<organism evidence="14 15">
    <name type="scientific">Planoprotostelium fungivorum</name>
    <dbReference type="NCBI Taxonomy" id="1890364"/>
    <lineage>
        <taxon>Eukaryota</taxon>
        <taxon>Amoebozoa</taxon>
        <taxon>Evosea</taxon>
        <taxon>Variosea</taxon>
        <taxon>Cavosteliida</taxon>
        <taxon>Cavosteliaceae</taxon>
        <taxon>Planoprotostelium</taxon>
    </lineage>
</organism>
<dbReference type="InterPro" id="IPR020058">
    <property type="entry name" value="Glu/Gln-tRNA-synth_Ib_cat-dom"/>
</dbReference>
<feature type="domain" description="Aminoacyl-tRNA synthetase class I anticodon-binding" evidence="13">
    <location>
        <begin position="432"/>
        <end position="544"/>
    </location>
</feature>
<dbReference type="Proteomes" id="UP000241769">
    <property type="component" value="Unassembled WGS sequence"/>
</dbReference>
<evidence type="ECO:0000259" key="12">
    <source>
        <dbReference type="Pfam" id="PF00749"/>
    </source>
</evidence>
<dbReference type="InterPro" id="IPR049940">
    <property type="entry name" value="GluQ/Sye"/>
</dbReference>
<dbReference type="InterPro" id="IPR008925">
    <property type="entry name" value="aa_tRNA-synth_I_cd-bd_sf"/>
</dbReference>
<dbReference type="GO" id="GO:0006424">
    <property type="term" value="P:glutamyl-tRNA aminoacylation"/>
    <property type="evidence" value="ECO:0007669"/>
    <property type="project" value="InterPro"/>
</dbReference>
<evidence type="ECO:0000256" key="8">
    <source>
        <dbReference type="ARBA" id="ARBA00023146"/>
    </source>
</evidence>
<evidence type="ECO:0000256" key="11">
    <source>
        <dbReference type="SAM" id="Phobius"/>
    </source>
</evidence>
<dbReference type="Pfam" id="PF00749">
    <property type="entry name" value="tRNA-synt_1c"/>
    <property type="match status" value="1"/>
</dbReference>
<dbReference type="InterPro" id="IPR001412">
    <property type="entry name" value="aa-tRNA-synth_I_CS"/>
</dbReference>
<feature type="transmembrane region" description="Helical" evidence="11">
    <location>
        <begin position="670"/>
        <end position="693"/>
    </location>
</feature>
<feature type="transmembrane region" description="Helical" evidence="11">
    <location>
        <begin position="631"/>
        <end position="650"/>
    </location>
</feature>
<evidence type="ECO:0000256" key="7">
    <source>
        <dbReference type="ARBA" id="ARBA00022917"/>
    </source>
</evidence>
<dbReference type="FunFam" id="3.40.50.620:FF:000045">
    <property type="entry name" value="Glutamate--tRNA ligase, mitochondrial"/>
    <property type="match status" value="1"/>
</dbReference>
<keyword evidence="11" id="KW-1133">Transmembrane helix</keyword>
<dbReference type="AlphaFoldDB" id="A0A2P6MYL2"/>
<comment type="caution">
    <text evidence="14">The sequence shown here is derived from an EMBL/GenBank/DDBJ whole genome shotgun (WGS) entry which is preliminary data.</text>
</comment>
<evidence type="ECO:0000259" key="13">
    <source>
        <dbReference type="Pfam" id="PF19269"/>
    </source>
</evidence>
<dbReference type="NCBIfam" id="TIGR00464">
    <property type="entry name" value="gltX_bact"/>
    <property type="match status" value="1"/>
</dbReference>
<evidence type="ECO:0000256" key="9">
    <source>
        <dbReference type="ARBA" id="ARBA00030865"/>
    </source>
</evidence>
<dbReference type="GO" id="GO:0005524">
    <property type="term" value="F:ATP binding"/>
    <property type="evidence" value="ECO:0007669"/>
    <property type="project" value="UniProtKB-KW"/>
</dbReference>
<keyword evidence="5 10" id="KW-0547">Nucleotide-binding</keyword>
<dbReference type="FunCoup" id="A0A2P6MYL2">
    <property type="interactions" value="338"/>
</dbReference>
<dbReference type="CDD" id="cd00808">
    <property type="entry name" value="GluRS_core"/>
    <property type="match status" value="1"/>
</dbReference>
<dbReference type="Gene3D" id="3.40.50.620">
    <property type="entry name" value="HUPs"/>
    <property type="match status" value="1"/>
</dbReference>
<proteinExistence type="inferred from homology"/>
<dbReference type="PANTHER" id="PTHR43311">
    <property type="entry name" value="GLUTAMATE--TRNA LIGASE"/>
    <property type="match status" value="1"/>
</dbReference>
<dbReference type="SUPFAM" id="SSF48163">
    <property type="entry name" value="An anticodon-binding domain of class I aminoacyl-tRNA synthetases"/>
    <property type="match status" value="1"/>
</dbReference>
<evidence type="ECO:0000313" key="14">
    <source>
        <dbReference type="EMBL" id="PRP76789.1"/>
    </source>
</evidence>
<gene>
    <name evidence="14" type="ORF">PROFUN_14839</name>
</gene>
<dbReference type="PANTHER" id="PTHR43311:SF2">
    <property type="entry name" value="GLUTAMATE--TRNA LIGASE, MITOCHONDRIAL-RELATED"/>
    <property type="match status" value="1"/>
</dbReference>
<dbReference type="InterPro" id="IPR014729">
    <property type="entry name" value="Rossmann-like_a/b/a_fold"/>
</dbReference>
<dbReference type="SUPFAM" id="SSF52374">
    <property type="entry name" value="Nucleotidylyl transferase"/>
    <property type="match status" value="1"/>
</dbReference>
<feature type="transmembrane region" description="Helical" evidence="11">
    <location>
        <begin position="592"/>
        <end position="619"/>
    </location>
</feature>
<dbReference type="GO" id="GO:0008270">
    <property type="term" value="F:zinc ion binding"/>
    <property type="evidence" value="ECO:0007669"/>
    <property type="project" value="InterPro"/>
</dbReference>
<dbReference type="GO" id="GO:0000049">
    <property type="term" value="F:tRNA binding"/>
    <property type="evidence" value="ECO:0007669"/>
    <property type="project" value="InterPro"/>
</dbReference>
<dbReference type="OrthoDB" id="428822at2759"/>
<evidence type="ECO:0000256" key="2">
    <source>
        <dbReference type="ARBA" id="ARBA00007894"/>
    </source>
</evidence>
<keyword evidence="4 10" id="KW-0436">Ligase</keyword>
<dbReference type="Pfam" id="PF19269">
    <property type="entry name" value="Anticodon_2"/>
    <property type="match status" value="1"/>
</dbReference>
<evidence type="ECO:0000256" key="4">
    <source>
        <dbReference type="ARBA" id="ARBA00022598"/>
    </source>
</evidence>
<name>A0A2P6MYL2_9EUKA</name>
<evidence type="ECO:0000313" key="15">
    <source>
        <dbReference type="Proteomes" id="UP000241769"/>
    </source>
</evidence>
<dbReference type="GO" id="GO:0005739">
    <property type="term" value="C:mitochondrion"/>
    <property type="evidence" value="ECO:0007669"/>
    <property type="project" value="UniProtKB-SubCell"/>
</dbReference>
<reference evidence="14 15" key="1">
    <citation type="journal article" date="2018" name="Genome Biol. Evol.">
        <title>Multiple Roots of Fruiting Body Formation in Amoebozoa.</title>
        <authorList>
            <person name="Hillmann F."/>
            <person name="Forbes G."/>
            <person name="Novohradska S."/>
            <person name="Ferling I."/>
            <person name="Riege K."/>
            <person name="Groth M."/>
            <person name="Westermann M."/>
            <person name="Marz M."/>
            <person name="Spaller T."/>
            <person name="Winckler T."/>
            <person name="Schaap P."/>
            <person name="Glockner G."/>
        </authorList>
    </citation>
    <scope>NUCLEOTIDE SEQUENCE [LARGE SCALE GENOMIC DNA]</scope>
    <source>
        <strain evidence="14 15">Jena</strain>
    </source>
</reference>
<comment type="subcellular location">
    <subcellularLocation>
        <location evidence="1">Mitochondrion</location>
    </subcellularLocation>
</comment>
<dbReference type="STRING" id="1890364.A0A2P6MYL2"/>
<keyword evidence="11" id="KW-0812">Transmembrane</keyword>
<evidence type="ECO:0000256" key="6">
    <source>
        <dbReference type="ARBA" id="ARBA00022840"/>
    </source>
</evidence>
<evidence type="ECO:0000256" key="10">
    <source>
        <dbReference type="RuleBase" id="RU363037"/>
    </source>
</evidence>
<dbReference type="Gene3D" id="1.10.10.350">
    <property type="match status" value="1"/>
</dbReference>
<accession>A0A2P6MYL2</accession>
<feature type="domain" description="Glutamyl/glutaminyl-tRNA synthetase class Ib catalytic" evidence="12">
    <location>
        <begin position="50"/>
        <end position="340"/>
    </location>
</feature>
<evidence type="ECO:0000256" key="5">
    <source>
        <dbReference type="ARBA" id="ARBA00022741"/>
    </source>
</evidence>
<dbReference type="HAMAP" id="MF_00022">
    <property type="entry name" value="Glu_tRNA_synth_type1"/>
    <property type="match status" value="1"/>
</dbReference>
<keyword evidence="11" id="KW-0472">Membrane</keyword>
<sequence>MLTTGAFLTACNHVLAQRFRCCQQLRPPVFSAPSSRSIADARERGSFETVRTRYAPSPTGSLHLGGLRTALYNYLFAKKHRGQFLLRIEDTDKNREVKGAVEAIIGDLRWGGIYHDEGPNKESDVGPFVQSERLPIYQHHAGLLLKKGHAYRCFCTVERLAETRSRASEKTGASLYDRHCLSLTPEEIEEKLKKNESHTLRMKVPDGITIFEDVVAGHVSIRNSQIDDQIIIKSDGYPTYHFANVVDDHLMRISHVIRGTEWLISTPKHIMLYDMFGWEKPIFAHLPLLTNLDKSKLSKRQGDASVGYYKDQGYMWKAVINYVAFLGWTPSSHNTTTTLNTPPSAQSKNSQDINYSEVMSMDQLVEQFSLSKVHRAPAVVSLDKLNWLNENHLRKAIREDPSEILPELRDNMERTFGSEVAKRYDDQYLKEKRISMLREVTEKHEYFFVEPQLSITADWVNDNWKEGTGEMLEDFATALEGLPPSGLQSSHISTTAESVAKRHNKKVSAVYQPARYFVSGTSSGGATPHTILALGPLATNFRLKSRFDFVRELEFSHILKRRLYCSPANYSSYDYWRTSCTTLTKNNNQAELITLAVIAGVSFTTSVVCWNSGMLLYFTKPEKQLHSSQRLEIIGLFILSFQVVIVWVIWGVNLGSILSQECWSSCTTLRAHVCEGTASVVGGVVTILLRGWIYRNLTQLMDFEATLPHRVELTPSPNNSLSPLLPEGEEPTE</sequence>
<keyword evidence="6 10" id="KW-0067">ATP-binding</keyword>
<dbReference type="EC" id="6.1.1.17" evidence="3"/>
<keyword evidence="7 10" id="KW-0648">Protein biosynthesis</keyword>
<evidence type="ECO:0000256" key="3">
    <source>
        <dbReference type="ARBA" id="ARBA00012835"/>
    </source>
</evidence>
<dbReference type="PRINTS" id="PR00987">
    <property type="entry name" value="TRNASYNTHGLU"/>
</dbReference>
<protein>
    <recommendedName>
        <fullName evidence="3">glutamate--tRNA ligase</fullName>
        <ecNumber evidence="3">6.1.1.17</ecNumber>
    </recommendedName>
    <alternativeName>
        <fullName evidence="9">Glutamyl-tRNA synthetase</fullName>
    </alternativeName>
</protein>
<dbReference type="InterPro" id="IPR045462">
    <property type="entry name" value="aa-tRNA-synth_I_cd-bd"/>
</dbReference>
<dbReference type="InterPro" id="IPR033910">
    <property type="entry name" value="GluRS_core"/>
</dbReference>
<comment type="similarity">
    <text evidence="2">Belongs to the class-I aminoacyl-tRNA synthetase family. Glutamate--tRNA ligase type 1 subfamily.</text>
</comment>
<dbReference type="InterPro" id="IPR004527">
    <property type="entry name" value="Glu-tRNA-ligase_bac/mito"/>
</dbReference>
<keyword evidence="15" id="KW-1185">Reference proteome</keyword>
<dbReference type="InParanoid" id="A0A2P6MYL2"/>
<dbReference type="InterPro" id="IPR000924">
    <property type="entry name" value="Glu/Gln-tRNA-synth"/>
</dbReference>